<sequence length="116" mass="12749">MNQDQTINYIEIPVKDIAATKAFFGKVFGWQFEDYGPEYSCFTNAGIAGGFYLSEKGFDIASGAPLIVIYAKALEVCLTSVADAGALITQEIFSFPGGRRFHFKDPNGNEFAVWSE</sequence>
<dbReference type="Proteomes" id="UP000474778">
    <property type="component" value="Unassembled WGS sequence"/>
</dbReference>
<protein>
    <submittedName>
        <fullName evidence="2">VOC family protein</fullName>
    </submittedName>
</protein>
<dbReference type="InterPro" id="IPR004360">
    <property type="entry name" value="Glyas_Fos-R_dOase_dom"/>
</dbReference>
<evidence type="ECO:0000259" key="1">
    <source>
        <dbReference type="Pfam" id="PF00903"/>
    </source>
</evidence>
<dbReference type="Gene3D" id="3.10.180.10">
    <property type="entry name" value="2,3-Dihydroxybiphenyl 1,2-Dioxygenase, domain 1"/>
    <property type="match status" value="1"/>
</dbReference>
<name>A0A6L7HZA9_9GAMM</name>
<organism evidence="2 3">
    <name type="scientific">Shewanella insulae</name>
    <dbReference type="NCBI Taxonomy" id="2681496"/>
    <lineage>
        <taxon>Bacteria</taxon>
        <taxon>Pseudomonadati</taxon>
        <taxon>Pseudomonadota</taxon>
        <taxon>Gammaproteobacteria</taxon>
        <taxon>Alteromonadales</taxon>
        <taxon>Shewanellaceae</taxon>
        <taxon>Shewanella</taxon>
    </lineage>
</organism>
<reference evidence="2 3" key="1">
    <citation type="submission" date="2019-12" db="EMBL/GenBank/DDBJ databases">
        <title>Shewanella insulae sp. nov., isolated from a tidal flat.</title>
        <authorList>
            <person name="Yoon J.-H."/>
        </authorList>
    </citation>
    <scope>NUCLEOTIDE SEQUENCE [LARGE SCALE GENOMIC DNA]</scope>
    <source>
        <strain evidence="2 3">JBTF-M18</strain>
    </source>
</reference>
<gene>
    <name evidence="2" type="ORF">GNT65_07245</name>
</gene>
<dbReference type="InterPro" id="IPR052164">
    <property type="entry name" value="Anthracycline_SecMetBiosynth"/>
</dbReference>
<accession>A0A6L7HZA9</accession>
<dbReference type="SUPFAM" id="SSF54593">
    <property type="entry name" value="Glyoxalase/Bleomycin resistance protein/Dihydroxybiphenyl dioxygenase"/>
    <property type="match status" value="1"/>
</dbReference>
<dbReference type="PANTHER" id="PTHR33993:SF1">
    <property type="entry name" value="GLYOXALASE FAMILY PROTEIN"/>
    <property type="match status" value="1"/>
</dbReference>
<feature type="domain" description="Glyoxalase/fosfomycin resistance/dioxygenase" evidence="1">
    <location>
        <begin position="6"/>
        <end position="112"/>
    </location>
</feature>
<dbReference type="InterPro" id="IPR029068">
    <property type="entry name" value="Glyas_Bleomycin-R_OHBP_Dase"/>
</dbReference>
<dbReference type="EMBL" id="WRPA01000005">
    <property type="protein sequence ID" value="MXR68468.1"/>
    <property type="molecule type" value="Genomic_DNA"/>
</dbReference>
<dbReference type="Pfam" id="PF00903">
    <property type="entry name" value="Glyoxalase"/>
    <property type="match status" value="1"/>
</dbReference>
<proteinExistence type="predicted"/>
<evidence type="ECO:0000313" key="2">
    <source>
        <dbReference type="EMBL" id="MXR68468.1"/>
    </source>
</evidence>
<keyword evidence="3" id="KW-1185">Reference proteome</keyword>
<dbReference type="AlphaFoldDB" id="A0A6L7HZA9"/>
<evidence type="ECO:0000313" key="3">
    <source>
        <dbReference type="Proteomes" id="UP000474778"/>
    </source>
</evidence>
<comment type="caution">
    <text evidence="2">The sequence shown here is derived from an EMBL/GenBank/DDBJ whole genome shotgun (WGS) entry which is preliminary data.</text>
</comment>
<dbReference type="PANTHER" id="PTHR33993">
    <property type="entry name" value="GLYOXALASE-RELATED"/>
    <property type="match status" value="1"/>
</dbReference>
<dbReference type="RefSeq" id="WP_160794795.1">
    <property type="nucleotide sequence ID" value="NZ_WRPA01000005.1"/>
</dbReference>
<dbReference type="CDD" id="cd07247">
    <property type="entry name" value="SgaA_N_like"/>
    <property type="match status" value="1"/>
</dbReference>